<dbReference type="PANTHER" id="PTHR10730">
    <property type="entry name" value="PROCOLLAGEN-LYSINE,2-OXOGLUTARATE 5-DIOXYGENASE/GLYCOSYLTRANSFERASE 25 FAMILY MEMBER"/>
    <property type="match status" value="1"/>
</dbReference>
<sequence length="376" mass="42100">MLFGLTRQANLALTALLLFVLIFIFSTDNTAAVQERYASTGTGSLSDTQNATLGFQRIFVLSLPERTDKRDGIALGASLSGFQVEFVDGVRGEQMSPKAIPQNWEATQSPATLGCWRGHMTIALKMVTEDIKSVLIFEDDADWDVMFKSQLYEFAKGSQILQERQRPHISPYGDDWDILWLGHCGITSRTTEDQLYYTIPDDPTMEPIDQVYGSQPDRTAPVLRSNKNRLVFRGVSGRCLTAYALSLRGAQRLIAKQMSSATTIDRAVSGLCSQKREDFNCIAPWPTFVGTFKDAGDVSRDSDRVDVRGETRKIATTRDITYPVRLNIDRLLGGNLPFRAQWTEEAGTLPELQRDIKIPLGHAEWVTKDQYEVQST</sequence>
<comment type="caution">
    <text evidence="6">The sequence shown here is derived from an EMBL/GenBank/DDBJ whole genome shotgun (WGS) entry which is preliminary data.</text>
</comment>
<dbReference type="PANTHER" id="PTHR10730:SF53">
    <property type="entry name" value="GLYCOSYLTRANSFERASE 25 FAMILY MEMBER"/>
    <property type="match status" value="1"/>
</dbReference>
<proteinExistence type="inferred from homology"/>
<dbReference type="Pfam" id="PF01755">
    <property type="entry name" value="Glyco_transf_25"/>
    <property type="match status" value="1"/>
</dbReference>
<evidence type="ECO:0000256" key="1">
    <source>
        <dbReference type="ARBA" id="ARBA00006721"/>
    </source>
</evidence>
<evidence type="ECO:0000256" key="2">
    <source>
        <dbReference type="ARBA" id="ARBA00022676"/>
    </source>
</evidence>
<evidence type="ECO:0000256" key="3">
    <source>
        <dbReference type="ARBA" id="ARBA00022679"/>
    </source>
</evidence>
<dbReference type="Proteomes" id="UP001629113">
    <property type="component" value="Unassembled WGS sequence"/>
</dbReference>
<reference evidence="6 7" key="1">
    <citation type="submission" date="2024-06" db="EMBL/GenBank/DDBJ databases">
        <title>Complete genome of Phlyctema vagabunda strain 19-DSS-EL-015.</title>
        <authorList>
            <person name="Fiorenzani C."/>
        </authorList>
    </citation>
    <scope>NUCLEOTIDE SEQUENCE [LARGE SCALE GENOMIC DNA]</scope>
    <source>
        <strain evidence="6 7">19-DSS-EL-015</strain>
    </source>
</reference>
<feature type="signal peptide" evidence="4">
    <location>
        <begin position="1"/>
        <end position="32"/>
    </location>
</feature>
<keyword evidence="7" id="KW-1185">Reference proteome</keyword>
<gene>
    <name evidence="6" type="ORF">PVAG01_02095</name>
</gene>
<dbReference type="CDD" id="cd06532">
    <property type="entry name" value="Glyco_transf_25"/>
    <property type="match status" value="1"/>
</dbReference>
<dbReference type="EMBL" id="JBFCZG010000002">
    <property type="protein sequence ID" value="KAL3425304.1"/>
    <property type="molecule type" value="Genomic_DNA"/>
</dbReference>
<keyword evidence="2" id="KW-0328">Glycosyltransferase</keyword>
<keyword evidence="4" id="KW-0732">Signal</keyword>
<dbReference type="InterPro" id="IPR050757">
    <property type="entry name" value="Collagen_mod_GT25"/>
</dbReference>
<comment type="similarity">
    <text evidence="1">Belongs to the glycosyltransferase 25 family.</text>
</comment>
<evidence type="ECO:0000313" key="6">
    <source>
        <dbReference type="EMBL" id="KAL3425304.1"/>
    </source>
</evidence>
<accession>A0ABR4PPT3</accession>
<dbReference type="InterPro" id="IPR002654">
    <property type="entry name" value="Glyco_trans_25"/>
</dbReference>
<feature type="domain" description="Glycosyl transferase family 25" evidence="5">
    <location>
        <begin position="56"/>
        <end position="265"/>
    </location>
</feature>
<evidence type="ECO:0000256" key="4">
    <source>
        <dbReference type="SAM" id="SignalP"/>
    </source>
</evidence>
<evidence type="ECO:0000313" key="7">
    <source>
        <dbReference type="Proteomes" id="UP001629113"/>
    </source>
</evidence>
<protein>
    <submittedName>
        <fullName evidence="6">Glycosyltransferase family 25 protein</fullName>
    </submittedName>
</protein>
<name>A0ABR4PPT3_9HELO</name>
<evidence type="ECO:0000259" key="5">
    <source>
        <dbReference type="Pfam" id="PF01755"/>
    </source>
</evidence>
<keyword evidence="3" id="KW-0808">Transferase</keyword>
<feature type="chain" id="PRO_5047523093" evidence="4">
    <location>
        <begin position="33"/>
        <end position="376"/>
    </location>
</feature>
<organism evidence="6 7">
    <name type="scientific">Phlyctema vagabunda</name>
    <dbReference type="NCBI Taxonomy" id="108571"/>
    <lineage>
        <taxon>Eukaryota</taxon>
        <taxon>Fungi</taxon>
        <taxon>Dikarya</taxon>
        <taxon>Ascomycota</taxon>
        <taxon>Pezizomycotina</taxon>
        <taxon>Leotiomycetes</taxon>
        <taxon>Helotiales</taxon>
        <taxon>Dermateaceae</taxon>
        <taxon>Phlyctema</taxon>
    </lineage>
</organism>